<proteinExistence type="predicted"/>
<dbReference type="PIRSF" id="PIRSF015268">
    <property type="entry name" value="Virulence_RhuM"/>
    <property type="match status" value="1"/>
</dbReference>
<accession>A0A7W8E0I1</accession>
<dbReference type="EMBL" id="JACHIH010000015">
    <property type="protein sequence ID" value="MBB5047916.1"/>
    <property type="molecule type" value="Genomic_DNA"/>
</dbReference>
<dbReference type="PANTHER" id="PTHR35810">
    <property type="entry name" value="CYTOPLASMIC PROTEIN-RELATED"/>
    <property type="match status" value="1"/>
</dbReference>
<organism evidence="1 2">
    <name type="scientific">Rhodopseudomonas rhenobacensis</name>
    <dbReference type="NCBI Taxonomy" id="87461"/>
    <lineage>
        <taxon>Bacteria</taxon>
        <taxon>Pseudomonadati</taxon>
        <taxon>Pseudomonadota</taxon>
        <taxon>Alphaproteobacteria</taxon>
        <taxon>Hyphomicrobiales</taxon>
        <taxon>Nitrobacteraceae</taxon>
        <taxon>Rhodopseudomonas</taxon>
    </lineage>
</organism>
<evidence type="ECO:0000313" key="1">
    <source>
        <dbReference type="EMBL" id="MBB5047916.1"/>
    </source>
</evidence>
<dbReference type="AlphaFoldDB" id="A0A7W8E0I1"/>
<protein>
    <submittedName>
        <fullName evidence="1">Uncharacterized protein</fullName>
    </submittedName>
</protein>
<dbReference type="InterPro" id="IPR011204">
    <property type="entry name" value="Virulence_RhuM-like"/>
</dbReference>
<reference evidence="1 2" key="1">
    <citation type="submission" date="2020-08" db="EMBL/GenBank/DDBJ databases">
        <title>Genomic Encyclopedia of Type Strains, Phase IV (KMG-IV): sequencing the most valuable type-strain genomes for metagenomic binning, comparative biology and taxonomic classification.</title>
        <authorList>
            <person name="Goeker M."/>
        </authorList>
    </citation>
    <scope>NUCLEOTIDE SEQUENCE [LARGE SCALE GENOMIC DNA]</scope>
    <source>
        <strain evidence="1 2">DSM 12706</strain>
    </source>
</reference>
<keyword evidence="2" id="KW-1185">Reference proteome</keyword>
<dbReference type="Proteomes" id="UP000542353">
    <property type="component" value="Unassembled WGS sequence"/>
</dbReference>
<dbReference type="PANTHER" id="PTHR35810:SF1">
    <property type="entry name" value="CYTOPLASMIC PROTEIN"/>
    <property type="match status" value="1"/>
</dbReference>
<sequence>MSADGDEPVHLVEDAETGDRFLVYGTEKGLRLDIRYQGETLWMTQAQIAELFGVDRSVITKHIANVYAEGELEAEPTSARIAQVRQEGSRRVERQIEHYNIDAVISVGYRVSSAQATVFRRWATGILVQFAKQGFVVDAPRLKQPENFDRVAELREIIRDIRSDEANVHRELRRICSMCQDYDGTSEAAREFYQRTQAKLVYAVTSHTPGEIVATRANCQSDNMGLRTWQNDNIRKTDVTVAKNYLVETEIKELNRLTTILLDIFEDQLDIGRLVVMQDANNLLDQQLQQLGRTVLRTGGSIKAGDAKRVAESEYEKFDQRRKLERHQEADASIAALAREAKKLPKSPPRKPKR</sequence>
<dbReference type="Pfam" id="PF13310">
    <property type="entry name" value="Virulence_RhuM"/>
    <property type="match status" value="1"/>
</dbReference>
<comment type="caution">
    <text evidence="1">The sequence shown here is derived from an EMBL/GenBank/DDBJ whole genome shotgun (WGS) entry which is preliminary data.</text>
</comment>
<gene>
    <name evidence="1" type="ORF">HNR60_002673</name>
</gene>
<name>A0A7W8E0I1_9BRAD</name>
<evidence type="ECO:0000313" key="2">
    <source>
        <dbReference type="Proteomes" id="UP000542353"/>
    </source>
</evidence>